<keyword evidence="2" id="KW-1185">Reference proteome</keyword>
<protein>
    <recommendedName>
        <fullName evidence="3">B box-type domain-containing protein</fullName>
    </recommendedName>
</protein>
<organism evidence="1 2">
    <name type="scientific">Bdellovibrio reynosensis</name>
    <dbReference type="NCBI Taxonomy" id="2835041"/>
    <lineage>
        <taxon>Bacteria</taxon>
        <taxon>Pseudomonadati</taxon>
        <taxon>Bdellovibrionota</taxon>
        <taxon>Bdellovibrionia</taxon>
        <taxon>Bdellovibrionales</taxon>
        <taxon>Pseudobdellovibrionaceae</taxon>
        <taxon>Bdellovibrio</taxon>
    </lineage>
</organism>
<evidence type="ECO:0000313" key="1">
    <source>
        <dbReference type="EMBL" id="UOF00658.1"/>
    </source>
</evidence>
<name>A0ABY4CAX1_9BACT</name>
<evidence type="ECO:0008006" key="3">
    <source>
        <dbReference type="Google" id="ProtNLM"/>
    </source>
</evidence>
<dbReference type="EMBL" id="CP093442">
    <property type="protein sequence ID" value="UOF00658.1"/>
    <property type="molecule type" value="Genomic_DNA"/>
</dbReference>
<dbReference type="RefSeq" id="WP_243536828.1">
    <property type="nucleotide sequence ID" value="NZ_CP093442.1"/>
</dbReference>
<dbReference type="Proteomes" id="UP000830116">
    <property type="component" value="Chromosome"/>
</dbReference>
<reference evidence="1" key="1">
    <citation type="submission" date="2022-03" db="EMBL/GenBank/DDBJ databases">
        <title>Genome Identification and Characterization of new species Bdellovibrio reynosense LBG001 sp. nov. from a Mexico soil sample.</title>
        <authorList>
            <person name="Camilli A."/>
            <person name="Ajao Y."/>
            <person name="Guo X."/>
        </authorList>
    </citation>
    <scope>NUCLEOTIDE SEQUENCE</scope>
    <source>
        <strain evidence="1">LBG001</strain>
    </source>
</reference>
<evidence type="ECO:0000313" key="2">
    <source>
        <dbReference type="Proteomes" id="UP000830116"/>
    </source>
</evidence>
<sequence>MNNSSCAICHSPKAPHTCGICSDSLCKNCAQFLEEDTFSFMRKVPEQLKHNVYCSPCYSSQVEPAIAKYDDMMKQAKNLEVYFKDQGKETRNFKRDVPSYKIPKCTDREETLLRLAFFAVEDGYNALIDVDLRSEKIRNGSYQTLNWSGTALPANTKARR</sequence>
<proteinExistence type="predicted"/>
<accession>A0ABY4CAX1</accession>
<gene>
    <name evidence="1" type="ORF">MNR06_13220</name>
</gene>